<evidence type="ECO:0000313" key="3">
    <source>
        <dbReference type="Proteomes" id="UP000004671"/>
    </source>
</evidence>
<organism evidence="2 3">
    <name type="scientific">Caldithrix abyssi DSM 13497</name>
    <dbReference type="NCBI Taxonomy" id="880073"/>
    <lineage>
        <taxon>Bacteria</taxon>
        <taxon>Pseudomonadati</taxon>
        <taxon>Calditrichota</taxon>
        <taxon>Calditrichia</taxon>
        <taxon>Calditrichales</taxon>
        <taxon>Calditrichaceae</taxon>
        <taxon>Caldithrix</taxon>
    </lineage>
</organism>
<dbReference type="PaxDb" id="880073-Calab_2543"/>
<dbReference type="RefSeq" id="WP_006929408.1">
    <property type="nucleotide sequence ID" value="NZ_CM001402.1"/>
</dbReference>
<gene>
    <name evidence="1" type="ORF">Cabys_1371</name>
    <name evidence="2" type="ORF">Calab_2543</name>
</gene>
<dbReference type="InterPro" id="IPR005358">
    <property type="entry name" value="Puta_zinc/iron-chelating_dom"/>
</dbReference>
<dbReference type="KEGG" id="caby:Cabys_1371"/>
<evidence type="ECO:0000313" key="2">
    <source>
        <dbReference type="EMBL" id="EHO42153.1"/>
    </source>
</evidence>
<dbReference type="AlphaFoldDB" id="H1XNI2"/>
<name>H1XNI2_CALAY</name>
<keyword evidence="3" id="KW-1185">Reference proteome</keyword>
<evidence type="ECO:0000313" key="4">
    <source>
        <dbReference type="Proteomes" id="UP000183868"/>
    </source>
</evidence>
<protein>
    <submittedName>
        <fullName evidence="1">Zinc-or iron-chelating domain-containing protein</fullName>
    </submittedName>
</protein>
<proteinExistence type="predicted"/>
<dbReference type="Pfam" id="PF03692">
    <property type="entry name" value="CxxCxxCC"/>
    <property type="match status" value="1"/>
</dbReference>
<dbReference type="Proteomes" id="UP000004671">
    <property type="component" value="Chromosome"/>
</dbReference>
<dbReference type="Proteomes" id="UP000183868">
    <property type="component" value="Chromosome"/>
</dbReference>
<dbReference type="OrthoDB" id="9810361at2"/>
<dbReference type="eggNOG" id="COG0727">
    <property type="taxonomic scope" value="Bacteria"/>
</dbReference>
<dbReference type="EMBL" id="CM001402">
    <property type="protein sequence ID" value="EHO42153.1"/>
    <property type="molecule type" value="Genomic_DNA"/>
</dbReference>
<dbReference type="HOGENOM" id="CLU_082366_1_0_0"/>
<dbReference type="STRING" id="880073.Cabys_1371"/>
<accession>H1XNI2</accession>
<sequence length="166" mass="19525">MDSLIQALEAFYQKVDENVHKLEELNRARLHCKAGCADCCLDGITVFEAEAAYIRHKAESVLKEKPHPTGKCAFLDEDDRCRIYAFRPYVCRTQGLPLRWFEYNESGIKVEYRDICPLNEVGPELQWMDEKYFWEIGPAEQELAELQQKFKSGRLKRVPLRELFYK</sequence>
<evidence type="ECO:0000313" key="1">
    <source>
        <dbReference type="EMBL" id="APF18120.1"/>
    </source>
</evidence>
<dbReference type="InParanoid" id="H1XNI2"/>
<dbReference type="EMBL" id="CP018099">
    <property type="protein sequence ID" value="APF18120.1"/>
    <property type="molecule type" value="Genomic_DNA"/>
</dbReference>
<reference evidence="1 4" key="2">
    <citation type="submission" date="2016-11" db="EMBL/GenBank/DDBJ databases">
        <title>Genomic analysis of Caldithrix abyssi and proposal of a novel bacterial phylum Caldithrichaeota.</title>
        <authorList>
            <person name="Kublanov I."/>
            <person name="Sigalova O."/>
            <person name="Gavrilov S."/>
            <person name="Lebedinsky A."/>
            <person name="Ivanova N."/>
            <person name="Daum C."/>
            <person name="Reddy T."/>
            <person name="Klenk H.P."/>
            <person name="Goker M."/>
            <person name="Reva O."/>
            <person name="Miroshnichenko M."/>
            <person name="Kyprides N."/>
            <person name="Woyke T."/>
            <person name="Gelfand M."/>
        </authorList>
    </citation>
    <scope>NUCLEOTIDE SEQUENCE [LARGE SCALE GENOMIC DNA]</scope>
    <source>
        <strain evidence="1 4">LF13</strain>
    </source>
</reference>
<reference evidence="2 3" key="1">
    <citation type="submission" date="2011-09" db="EMBL/GenBank/DDBJ databases">
        <title>The permanent draft genome of Caldithrix abyssi DSM 13497.</title>
        <authorList>
            <consortium name="US DOE Joint Genome Institute (JGI-PGF)"/>
            <person name="Lucas S."/>
            <person name="Han J."/>
            <person name="Lapidus A."/>
            <person name="Bruce D."/>
            <person name="Goodwin L."/>
            <person name="Pitluck S."/>
            <person name="Peters L."/>
            <person name="Kyrpides N."/>
            <person name="Mavromatis K."/>
            <person name="Ivanova N."/>
            <person name="Mikhailova N."/>
            <person name="Chertkov O."/>
            <person name="Detter J.C."/>
            <person name="Tapia R."/>
            <person name="Han C."/>
            <person name="Land M."/>
            <person name="Hauser L."/>
            <person name="Markowitz V."/>
            <person name="Cheng J.-F."/>
            <person name="Hugenholtz P."/>
            <person name="Woyke T."/>
            <person name="Wu D."/>
            <person name="Spring S."/>
            <person name="Brambilla E."/>
            <person name="Klenk H.-P."/>
            <person name="Eisen J.A."/>
        </authorList>
    </citation>
    <scope>NUCLEOTIDE SEQUENCE [LARGE SCALE GENOMIC DNA]</scope>
    <source>
        <strain evidence="2 3">DSM 13497</strain>
    </source>
</reference>